<comment type="pathway">
    <text evidence="12">Carbohydrate metabolism; D-ribose degradation; D-ribose 5-phosphate from beta-D-ribopyranose: step 2/2.</text>
</comment>
<feature type="binding site" evidence="12">
    <location>
        <position position="253"/>
    </location>
    <ligand>
        <name>substrate</name>
    </ligand>
</feature>
<dbReference type="GO" id="GO:0005988">
    <property type="term" value="P:lactose metabolic process"/>
    <property type="evidence" value="ECO:0007669"/>
    <property type="project" value="UniProtKB-KW"/>
</dbReference>
<dbReference type="PANTHER" id="PTHR10584:SF166">
    <property type="entry name" value="RIBOKINASE"/>
    <property type="match status" value="1"/>
</dbReference>
<dbReference type="InterPro" id="IPR029056">
    <property type="entry name" value="Ribokinase-like"/>
</dbReference>
<dbReference type="GO" id="GO:0046872">
    <property type="term" value="F:metal ion binding"/>
    <property type="evidence" value="ECO:0007669"/>
    <property type="project" value="UniProtKB-KW"/>
</dbReference>
<comment type="subcellular location">
    <subcellularLocation>
        <location evidence="12">Cytoplasm</location>
    </subcellularLocation>
</comment>
<dbReference type="HAMAP" id="MF_01987">
    <property type="entry name" value="Ribokinase"/>
    <property type="match status" value="1"/>
</dbReference>
<sequence>MKKILVIGSLNLDMTVQVDHTPVVGETILSNKMEMNAGGKGANQACALGKLGADVIMLGAVGRDMYADIQMDSLNKAGVDTTRVIVKDEVSTGIALITVNRDGDNSIIVVSGANATLSKQDIDDNLDVIKESDIVIFQLEVPLETVCYAAGIAKKMGKMVILDPAPVPKNFPDELYHHVDIIKPNETELGMLTGVDNPEEHLEKAAACLRKKGVKDVIVTLGEKGVYLDDKISGAERIPAMKVQAVDTTAAGDSFTAALAIMLAEGKGLREAAIFANYVSAIVVTRKGAQSSIPTLEEVKRYIEQKEVAV</sequence>
<dbReference type="SUPFAM" id="SSF53613">
    <property type="entry name" value="Ribokinase-like"/>
    <property type="match status" value="1"/>
</dbReference>
<feature type="binding site" evidence="12">
    <location>
        <position position="249"/>
    </location>
    <ligand>
        <name>K(+)</name>
        <dbReference type="ChEBI" id="CHEBI:29103"/>
    </ligand>
</feature>
<organism evidence="15 16">
    <name type="scientific">Blautia pseudococcoides</name>
    <dbReference type="NCBI Taxonomy" id="1796616"/>
    <lineage>
        <taxon>Bacteria</taxon>
        <taxon>Bacillati</taxon>
        <taxon>Bacillota</taxon>
        <taxon>Clostridia</taxon>
        <taxon>Lachnospirales</taxon>
        <taxon>Lachnospiraceae</taxon>
        <taxon>Blautia</taxon>
    </lineage>
</organism>
<feature type="binding site" evidence="12">
    <location>
        <begin position="39"/>
        <end position="43"/>
    </location>
    <ligand>
        <name>substrate</name>
    </ligand>
</feature>
<keyword evidence="5 12" id="KW-0479">Metal-binding</keyword>
<feature type="binding site" evidence="12">
    <location>
        <begin position="11"/>
        <end position="13"/>
    </location>
    <ligand>
        <name>substrate</name>
    </ligand>
</feature>
<gene>
    <name evidence="12" type="primary">rbsK</name>
    <name evidence="15" type="ORF">A4V09_09755</name>
</gene>
<dbReference type="RefSeq" id="WP_065542200.1">
    <property type="nucleotide sequence ID" value="NZ_CP015405.2"/>
</dbReference>
<comment type="similarity">
    <text evidence="1">Belongs to the carbohydrate kinase pfkB family.</text>
</comment>
<feature type="binding site" evidence="12">
    <location>
        <position position="140"/>
    </location>
    <ligand>
        <name>substrate</name>
    </ligand>
</feature>
<protein>
    <recommendedName>
        <fullName evidence="3 12">Ribokinase</fullName>
        <shortName evidence="12">RK</shortName>
        <ecNumber evidence="2 12">2.7.1.15</ecNumber>
    </recommendedName>
</protein>
<dbReference type="OrthoDB" id="9775849at2"/>
<evidence type="ECO:0000256" key="1">
    <source>
        <dbReference type="ARBA" id="ARBA00005380"/>
    </source>
</evidence>
<evidence type="ECO:0000256" key="10">
    <source>
        <dbReference type="ARBA" id="ARBA00022958"/>
    </source>
</evidence>
<comment type="similarity">
    <text evidence="12">Belongs to the carbohydrate kinase PfkB family. Ribokinase subfamily.</text>
</comment>
<comment type="activity regulation">
    <text evidence="12">Activated by a monovalent cation that binds near, but not in, the active site. The most likely occupant of the site in vivo is potassium. Ion binding induces a conformational change that may alter substrate affinity.</text>
</comment>
<feature type="active site" description="Proton acceptor" evidence="12">
    <location>
        <position position="253"/>
    </location>
</feature>
<comment type="function">
    <text evidence="12">Catalyzes the phosphorylation of ribose at O-5 in a reaction requiring ATP and magnesium. The resulting D-ribose-5-phosphate can then be used either for sythesis of nucleotides, histidine, and tryptophan, or as a component of the pentose phosphate pathway.</text>
</comment>
<feature type="domain" description="Carbohydrate kinase PfkB" evidence="14">
    <location>
        <begin position="1"/>
        <end position="295"/>
    </location>
</feature>
<comment type="similarity">
    <text evidence="13">Belongs to the carbohydrate kinase PfkB family. LacC subfamily.</text>
</comment>
<evidence type="ECO:0000256" key="11">
    <source>
        <dbReference type="ARBA" id="ARBA00023277"/>
    </source>
</evidence>
<dbReference type="InterPro" id="IPR017583">
    <property type="entry name" value="Tagatose/fructose_Pkinase"/>
</dbReference>
<reference evidence="15" key="1">
    <citation type="submission" date="2017-04" db="EMBL/GenBank/DDBJ databases">
        <title>Complete Genome Sequences of Twelve Strains of a Stable Defined Moderately Diverse Mouse Microbiota 2 (sDMDMm2).</title>
        <authorList>
            <person name="Uchimura Y."/>
            <person name="Wyss M."/>
            <person name="Brugiroux S."/>
            <person name="Limenitakis J.P."/>
            <person name="Stecher B."/>
            <person name="McCoy K.D."/>
            <person name="Macpherson A.J."/>
        </authorList>
    </citation>
    <scope>NUCLEOTIDE SEQUENCE</scope>
    <source>
        <strain evidence="15">YL58</strain>
    </source>
</reference>
<dbReference type="Proteomes" id="UP000092574">
    <property type="component" value="Chromosome"/>
</dbReference>
<dbReference type="Gene3D" id="3.40.1190.20">
    <property type="match status" value="1"/>
</dbReference>
<feature type="binding site" evidence="12">
    <location>
        <begin position="252"/>
        <end position="253"/>
    </location>
    <ligand>
        <name>ATP</name>
        <dbReference type="ChEBI" id="CHEBI:30616"/>
    </ligand>
</feature>
<accession>A0A1C7IB27</accession>
<dbReference type="InterPro" id="IPR002173">
    <property type="entry name" value="Carboh/pur_kinase_PfkB_CS"/>
</dbReference>
<dbReference type="PANTHER" id="PTHR10584">
    <property type="entry name" value="SUGAR KINASE"/>
    <property type="match status" value="1"/>
</dbReference>
<evidence type="ECO:0000259" key="14">
    <source>
        <dbReference type="Pfam" id="PF00294"/>
    </source>
</evidence>
<keyword evidence="9 12" id="KW-0460">Magnesium</keyword>
<evidence type="ECO:0000256" key="13">
    <source>
        <dbReference type="PIRNR" id="PIRNR000535"/>
    </source>
</evidence>
<dbReference type="NCBIfam" id="TIGR02152">
    <property type="entry name" value="D_ribokin_bact"/>
    <property type="match status" value="1"/>
</dbReference>
<dbReference type="UniPathway" id="UPA00916">
    <property type="reaction ID" value="UER00889"/>
</dbReference>
<evidence type="ECO:0000256" key="6">
    <source>
        <dbReference type="ARBA" id="ARBA00022741"/>
    </source>
</evidence>
<feature type="binding site" evidence="12">
    <location>
        <position position="288"/>
    </location>
    <ligand>
        <name>K(+)</name>
        <dbReference type="ChEBI" id="CHEBI:29103"/>
    </ligand>
</feature>
<dbReference type="GO" id="GO:2001059">
    <property type="term" value="P:D-tagatose 6-phosphate catabolic process"/>
    <property type="evidence" value="ECO:0007669"/>
    <property type="project" value="UniProtKB-UniPathway"/>
</dbReference>
<evidence type="ECO:0000256" key="5">
    <source>
        <dbReference type="ARBA" id="ARBA00022723"/>
    </source>
</evidence>
<comment type="catalytic activity">
    <reaction evidence="12">
        <text>D-ribose + ATP = D-ribose 5-phosphate + ADP + H(+)</text>
        <dbReference type="Rhea" id="RHEA:13697"/>
        <dbReference type="ChEBI" id="CHEBI:15378"/>
        <dbReference type="ChEBI" id="CHEBI:30616"/>
        <dbReference type="ChEBI" id="CHEBI:47013"/>
        <dbReference type="ChEBI" id="CHEBI:78346"/>
        <dbReference type="ChEBI" id="CHEBI:456216"/>
        <dbReference type="EC" id="2.7.1.15"/>
    </reaction>
</comment>
<dbReference type="PIRSF" id="PIRSF000535">
    <property type="entry name" value="1PFK/6PFK/LacC"/>
    <property type="match status" value="1"/>
</dbReference>
<dbReference type="EMBL" id="CP015405">
    <property type="protein sequence ID" value="ANU76023.1"/>
    <property type="molecule type" value="Genomic_DNA"/>
</dbReference>
<dbReference type="EC" id="2.7.1.15" evidence="2 12"/>
<feature type="binding site" evidence="12">
    <location>
        <position position="283"/>
    </location>
    <ligand>
        <name>K(+)</name>
        <dbReference type="ChEBI" id="CHEBI:29103"/>
    </ligand>
</feature>
<feature type="binding site" evidence="12">
    <location>
        <position position="292"/>
    </location>
    <ligand>
        <name>K(+)</name>
        <dbReference type="ChEBI" id="CHEBI:29103"/>
    </ligand>
</feature>
<keyword evidence="12" id="KW-0963">Cytoplasm</keyword>
<feature type="binding site" evidence="12">
    <location>
        <position position="277"/>
    </location>
    <ligand>
        <name>ATP</name>
        <dbReference type="ChEBI" id="CHEBI:30616"/>
    </ligand>
</feature>
<keyword evidence="7 12" id="KW-0418">Kinase</keyword>
<keyword evidence="4 12" id="KW-0808">Transferase</keyword>
<keyword evidence="6 12" id="KW-0547">Nucleotide-binding</keyword>
<comment type="pathway">
    <text evidence="13">Carbohydrate metabolism; D-tagatose 6-phosphate degradation; D-glyceraldehyde 3-phosphate and glycerone phosphate from D-tagatose 6-phosphate: step 1/2.</text>
</comment>
<evidence type="ECO:0000256" key="4">
    <source>
        <dbReference type="ARBA" id="ARBA00022679"/>
    </source>
</evidence>
<dbReference type="STRING" id="1796616.A4V09_09755"/>
<dbReference type="InterPro" id="IPR011611">
    <property type="entry name" value="PfkB_dom"/>
</dbReference>
<dbReference type="GO" id="GO:0005524">
    <property type="term" value="F:ATP binding"/>
    <property type="evidence" value="ECO:0007669"/>
    <property type="project" value="UniProtKB-UniRule"/>
</dbReference>
<feature type="binding site" evidence="12">
    <location>
        <position position="185"/>
    </location>
    <ligand>
        <name>ATP</name>
        <dbReference type="ChEBI" id="CHEBI:30616"/>
    </ligand>
</feature>
<comment type="caution">
    <text evidence="12">Lacks conserved residue(s) required for the propagation of feature annotation.</text>
</comment>
<feature type="binding site" evidence="12">
    <location>
        <position position="286"/>
    </location>
    <ligand>
        <name>K(+)</name>
        <dbReference type="ChEBI" id="CHEBI:29103"/>
    </ligand>
</feature>
<evidence type="ECO:0000256" key="12">
    <source>
        <dbReference type="HAMAP-Rule" id="MF_01987"/>
    </source>
</evidence>
<keyword evidence="13" id="KW-0423">Lactose metabolism</keyword>
<evidence type="ECO:0000256" key="7">
    <source>
        <dbReference type="ARBA" id="ARBA00022777"/>
    </source>
</evidence>
<dbReference type="CDD" id="cd01174">
    <property type="entry name" value="ribokinase"/>
    <property type="match status" value="1"/>
</dbReference>
<dbReference type="GO" id="GO:0009024">
    <property type="term" value="F:tagatose-6-phosphate kinase activity"/>
    <property type="evidence" value="ECO:0007669"/>
    <property type="project" value="UniProtKB-EC"/>
</dbReference>
<dbReference type="AlphaFoldDB" id="A0A1C7IB27"/>
<dbReference type="PROSITE" id="PS00583">
    <property type="entry name" value="PFKB_KINASES_1"/>
    <property type="match status" value="1"/>
</dbReference>
<dbReference type="InterPro" id="IPR002139">
    <property type="entry name" value="Ribo/fructo_kinase"/>
</dbReference>
<keyword evidence="11 12" id="KW-0119">Carbohydrate metabolism</keyword>
<keyword evidence="10 12" id="KW-0630">Potassium</keyword>
<evidence type="ECO:0000256" key="3">
    <source>
        <dbReference type="ARBA" id="ARBA00016943"/>
    </source>
</evidence>
<keyword evidence="16" id="KW-1185">Reference proteome</keyword>
<dbReference type="UniPathway" id="UPA00704">
    <property type="reaction ID" value="UER00715"/>
</dbReference>
<dbReference type="GO" id="GO:0005829">
    <property type="term" value="C:cytosol"/>
    <property type="evidence" value="ECO:0007669"/>
    <property type="project" value="TreeGrafter"/>
</dbReference>
<dbReference type="KEGG" id="byl:A4V09_09755"/>
<dbReference type="PRINTS" id="PR00990">
    <property type="entry name" value="RIBOKINASE"/>
</dbReference>
<comment type="cofactor">
    <cofactor evidence="12">
        <name>Mg(2+)</name>
        <dbReference type="ChEBI" id="CHEBI:18420"/>
    </cofactor>
    <text evidence="12">Requires a divalent cation, most likely magnesium in vivo, as an electrophilic catalyst to aid phosphoryl group transfer. It is the chelate of the metal and the nucleotide that is the actual substrate.</text>
</comment>
<dbReference type="GO" id="GO:0004747">
    <property type="term" value="F:ribokinase activity"/>
    <property type="evidence" value="ECO:0007669"/>
    <property type="project" value="UniProtKB-UniRule"/>
</dbReference>
<proteinExistence type="inferred from homology"/>
<dbReference type="GO" id="GO:0019303">
    <property type="term" value="P:D-ribose catabolic process"/>
    <property type="evidence" value="ECO:0007669"/>
    <property type="project" value="UniProtKB-UniRule"/>
</dbReference>
<name>A0A1C7IB27_9FIRM</name>
<feature type="binding site" evidence="12">
    <location>
        <position position="247"/>
    </location>
    <ligand>
        <name>K(+)</name>
        <dbReference type="ChEBI" id="CHEBI:29103"/>
    </ligand>
</feature>
<evidence type="ECO:0000313" key="15">
    <source>
        <dbReference type="EMBL" id="ANU76023.1"/>
    </source>
</evidence>
<dbReference type="PROSITE" id="PS00584">
    <property type="entry name" value="PFKB_KINASES_2"/>
    <property type="match status" value="1"/>
</dbReference>
<evidence type="ECO:0000313" key="16">
    <source>
        <dbReference type="Proteomes" id="UP000092574"/>
    </source>
</evidence>
<evidence type="ECO:0000256" key="9">
    <source>
        <dbReference type="ARBA" id="ARBA00022842"/>
    </source>
</evidence>
<comment type="subunit">
    <text evidence="12">Homodimer.</text>
</comment>
<dbReference type="InterPro" id="IPR011877">
    <property type="entry name" value="Ribokinase"/>
</dbReference>
<dbReference type="Pfam" id="PF00294">
    <property type="entry name" value="PfkB"/>
    <property type="match status" value="1"/>
</dbReference>
<keyword evidence="8 12" id="KW-0067">ATP-binding</keyword>
<comment type="catalytic activity">
    <reaction evidence="13">
        <text>D-tagatofuranose 6-phosphate + ATP = D-tagatofuranose 1,6-bisphosphate + ADP + H(+)</text>
        <dbReference type="Rhea" id="RHEA:12420"/>
        <dbReference type="ChEBI" id="CHEBI:15378"/>
        <dbReference type="ChEBI" id="CHEBI:30616"/>
        <dbReference type="ChEBI" id="CHEBI:58694"/>
        <dbReference type="ChEBI" id="CHEBI:58695"/>
        <dbReference type="ChEBI" id="CHEBI:456216"/>
        <dbReference type="EC" id="2.7.1.144"/>
    </reaction>
</comment>
<evidence type="ECO:0000256" key="8">
    <source>
        <dbReference type="ARBA" id="ARBA00022840"/>
    </source>
</evidence>
<feature type="binding site" evidence="12">
    <location>
        <begin position="220"/>
        <end position="225"/>
    </location>
    <ligand>
        <name>ATP</name>
        <dbReference type="ChEBI" id="CHEBI:30616"/>
    </ligand>
</feature>
<evidence type="ECO:0000256" key="2">
    <source>
        <dbReference type="ARBA" id="ARBA00012035"/>
    </source>
</evidence>